<proteinExistence type="predicted"/>
<feature type="domain" description="Alpha/beta hydrolase fold-3" evidence="2">
    <location>
        <begin position="68"/>
        <end position="273"/>
    </location>
</feature>
<dbReference type="EC" id="3.1.1.1" evidence="3"/>
<dbReference type="InterPro" id="IPR013094">
    <property type="entry name" value="AB_hydrolase_3"/>
</dbReference>
<sequence>MKLTKKEKVEMAEKLRSTTVVKTIISKEYENYLNFVTCEERNIHTRDGDAHIYIVSPKENKKVYPLYINLHGGGFVREYQKRDTLLSSKIASKLGCKVISVDYKLAPEHPFPSALNECYDIVKWAFDNAADLSVDRDRISVGGHSAGGNLTAAIAIMANQSKDFKIKLQILDYAFLDAATDPKDKITDKDVIPVDRMRAFNSLYIENEKDKSNPLVSPVFATKEMLTGLPPALVITAGKDCFRFEGEKYAMMMVEVGTEVKIKRFLNSKHGFVENCREEFKEAQKLIIETLSQSFN</sequence>
<reference evidence="3 4" key="1">
    <citation type="journal article" date="2012" name="Front. Microbiol.">
        <title>Draft Genome Sequence of the Virulent Strain 01-B526 of the Fish Pathogen Aeromonas salmonicida.</title>
        <authorList>
            <person name="Charette S.J."/>
            <person name="Brochu F."/>
            <person name="Boyle B."/>
            <person name="Filion G."/>
            <person name="Tanaka K.H."/>
            <person name="Derome N."/>
        </authorList>
    </citation>
    <scope>NUCLEOTIDE SEQUENCE [LARGE SCALE GENOMIC DNA]</scope>
    <source>
        <strain evidence="3 4">P11</strain>
    </source>
</reference>
<organism evidence="3 4">
    <name type="scientific">Clostridium ragsdalei P11</name>
    <dbReference type="NCBI Taxonomy" id="1353534"/>
    <lineage>
        <taxon>Bacteria</taxon>
        <taxon>Bacillati</taxon>
        <taxon>Bacillota</taxon>
        <taxon>Clostridia</taxon>
        <taxon>Eubacteriales</taxon>
        <taxon>Clostridiaceae</taxon>
        <taxon>Clostridium</taxon>
    </lineage>
</organism>
<dbReference type="InterPro" id="IPR050300">
    <property type="entry name" value="GDXG_lipolytic_enzyme"/>
</dbReference>
<accession>A0A1A6AZL9</accession>
<dbReference type="PATRIC" id="fig|1353534.3.peg.926"/>
<dbReference type="AlphaFoldDB" id="A0A1A6AZL9"/>
<name>A0A1A6AZL9_9CLOT</name>
<keyword evidence="4" id="KW-1185">Reference proteome</keyword>
<evidence type="ECO:0000313" key="3">
    <source>
        <dbReference type="EMBL" id="OBR95519.1"/>
    </source>
</evidence>
<evidence type="ECO:0000313" key="4">
    <source>
        <dbReference type="Proteomes" id="UP000093954"/>
    </source>
</evidence>
<dbReference type="Gene3D" id="3.40.50.1820">
    <property type="entry name" value="alpha/beta hydrolase"/>
    <property type="match status" value="1"/>
</dbReference>
<dbReference type="PANTHER" id="PTHR48081:SF8">
    <property type="entry name" value="ALPHA_BETA HYDROLASE FOLD-3 DOMAIN-CONTAINING PROTEIN-RELATED"/>
    <property type="match status" value="1"/>
</dbReference>
<protein>
    <submittedName>
        <fullName evidence="3">Carboxylesterase NlhH</fullName>
        <ecNumber evidence="3">3.1.1.1</ecNumber>
    </submittedName>
</protein>
<dbReference type="EMBL" id="LROS01000009">
    <property type="protein sequence ID" value="OBR95519.1"/>
    <property type="molecule type" value="Genomic_DNA"/>
</dbReference>
<dbReference type="GO" id="GO:0106435">
    <property type="term" value="F:carboxylesterase activity"/>
    <property type="evidence" value="ECO:0007669"/>
    <property type="project" value="UniProtKB-EC"/>
</dbReference>
<dbReference type="InterPro" id="IPR029058">
    <property type="entry name" value="AB_hydrolase_fold"/>
</dbReference>
<comment type="caution">
    <text evidence="3">The sequence shown here is derived from an EMBL/GenBank/DDBJ whole genome shotgun (WGS) entry which is preliminary data.</text>
</comment>
<dbReference type="Pfam" id="PF07859">
    <property type="entry name" value="Abhydrolase_3"/>
    <property type="match status" value="1"/>
</dbReference>
<gene>
    <name evidence="3" type="primary">nlhH_1</name>
    <name evidence="3" type="ORF">CLRAG_09110</name>
</gene>
<dbReference type="RefSeq" id="WP_065077282.1">
    <property type="nucleotide sequence ID" value="NZ_LROS01000009.1"/>
</dbReference>
<keyword evidence="1 3" id="KW-0378">Hydrolase</keyword>
<dbReference type="Proteomes" id="UP000093954">
    <property type="component" value="Unassembled WGS sequence"/>
</dbReference>
<dbReference type="PANTHER" id="PTHR48081">
    <property type="entry name" value="AB HYDROLASE SUPERFAMILY PROTEIN C4A8.06C"/>
    <property type="match status" value="1"/>
</dbReference>
<evidence type="ECO:0000256" key="1">
    <source>
        <dbReference type="ARBA" id="ARBA00022801"/>
    </source>
</evidence>
<dbReference type="SUPFAM" id="SSF53474">
    <property type="entry name" value="alpha/beta-Hydrolases"/>
    <property type="match status" value="1"/>
</dbReference>
<evidence type="ECO:0000259" key="2">
    <source>
        <dbReference type="Pfam" id="PF07859"/>
    </source>
</evidence>